<accession>A0A8H7KDZ0</accession>
<evidence type="ECO:0000313" key="1">
    <source>
        <dbReference type="EMBL" id="KAF9749137.1"/>
    </source>
</evidence>
<organism evidence="1 2">
    <name type="scientific">Bionectria ochroleuca</name>
    <name type="common">Gliocladium roseum</name>
    <dbReference type="NCBI Taxonomy" id="29856"/>
    <lineage>
        <taxon>Eukaryota</taxon>
        <taxon>Fungi</taxon>
        <taxon>Dikarya</taxon>
        <taxon>Ascomycota</taxon>
        <taxon>Pezizomycotina</taxon>
        <taxon>Sordariomycetes</taxon>
        <taxon>Hypocreomycetidae</taxon>
        <taxon>Hypocreales</taxon>
        <taxon>Bionectriaceae</taxon>
        <taxon>Clonostachys</taxon>
    </lineage>
</organism>
<reference evidence="1" key="1">
    <citation type="submission" date="2020-10" db="EMBL/GenBank/DDBJ databases">
        <title>High-Quality Genome Resource of Clonostachys rosea strain S41 by Oxford Nanopore Long-Read Sequencing.</title>
        <authorList>
            <person name="Wang H."/>
        </authorList>
    </citation>
    <scope>NUCLEOTIDE SEQUENCE</scope>
    <source>
        <strain evidence="1">S41</strain>
    </source>
</reference>
<comment type="caution">
    <text evidence="1">The sequence shown here is derived from an EMBL/GenBank/DDBJ whole genome shotgun (WGS) entry which is preliminary data.</text>
</comment>
<gene>
    <name evidence="1" type="ORF">IM811_016932</name>
</gene>
<protein>
    <submittedName>
        <fullName evidence="1">Uncharacterized protein</fullName>
    </submittedName>
</protein>
<proteinExistence type="predicted"/>
<dbReference type="AlphaFoldDB" id="A0A8H7KDZ0"/>
<evidence type="ECO:0000313" key="2">
    <source>
        <dbReference type="Proteomes" id="UP000616885"/>
    </source>
</evidence>
<dbReference type="EMBL" id="JADCTT010000008">
    <property type="protein sequence ID" value="KAF9749137.1"/>
    <property type="molecule type" value="Genomic_DNA"/>
</dbReference>
<dbReference type="Proteomes" id="UP000616885">
    <property type="component" value="Unassembled WGS sequence"/>
</dbReference>
<name>A0A8H7KDZ0_BIOOC</name>
<sequence length="100" mass="11107">MYVCGRTHLHLCRGPDRRPRDGFDLIGAIKPGRLPCVHDIAATAINRRLDFAEKPTSALPLAQADMQLPNRVDVAQGQEPECATRVADKSTRTYEILTHT</sequence>